<dbReference type="EMBL" id="CAJJDN010000041">
    <property type="protein sequence ID" value="CAD8080971.1"/>
    <property type="molecule type" value="Genomic_DNA"/>
</dbReference>
<evidence type="ECO:0000313" key="3">
    <source>
        <dbReference type="Proteomes" id="UP000692954"/>
    </source>
</evidence>
<feature type="compositionally biased region" description="Basic and acidic residues" evidence="1">
    <location>
        <begin position="77"/>
        <end position="93"/>
    </location>
</feature>
<feature type="compositionally biased region" description="Polar residues" evidence="1">
    <location>
        <begin position="66"/>
        <end position="76"/>
    </location>
</feature>
<keyword evidence="3" id="KW-1185">Reference proteome</keyword>
<feature type="region of interest" description="Disordered" evidence="1">
    <location>
        <begin position="61"/>
        <end position="104"/>
    </location>
</feature>
<comment type="caution">
    <text evidence="2">The sequence shown here is derived from an EMBL/GenBank/DDBJ whole genome shotgun (WGS) entry which is preliminary data.</text>
</comment>
<proteinExistence type="predicted"/>
<protein>
    <submittedName>
        <fullName evidence="2">Uncharacterized protein</fullName>
    </submittedName>
</protein>
<evidence type="ECO:0000256" key="1">
    <source>
        <dbReference type="SAM" id="MobiDB-lite"/>
    </source>
</evidence>
<organism evidence="2 3">
    <name type="scientific">Paramecium sonneborni</name>
    <dbReference type="NCBI Taxonomy" id="65129"/>
    <lineage>
        <taxon>Eukaryota</taxon>
        <taxon>Sar</taxon>
        <taxon>Alveolata</taxon>
        <taxon>Ciliophora</taxon>
        <taxon>Intramacronucleata</taxon>
        <taxon>Oligohymenophorea</taxon>
        <taxon>Peniculida</taxon>
        <taxon>Parameciidae</taxon>
        <taxon>Paramecium</taxon>
    </lineage>
</organism>
<dbReference type="AlphaFoldDB" id="A0A8S1MRI1"/>
<name>A0A8S1MRI1_9CILI</name>
<evidence type="ECO:0000313" key="2">
    <source>
        <dbReference type="EMBL" id="CAD8080971.1"/>
    </source>
</evidence>
<dbReference type="Proteomes" id="UP000692954">
    <property type="component" value="Unassembled WGS sequence"/>
</dbReference>
<gene>
    <name evidence="2" type="ORF">PSON_ATCC_30995.1.T0410149</name>
</gene>
<accession>A0A8S1MRI1</accession>
<reference evidence="2" key="1">
    <citation type="submission" date="2021-01" db="EMBL/GenBank/DDBJ databases">
        <authorList>
            <consortium name="Genoscope - CEA"/>
            <person name="William W."/>
        </authorList>
    </citation>
    <scope>NUCLEOTIDE SEQUENCE</scope>
</reference>
<feature type="compositionally biased region" description="Basic residues" evidence="1">
    <location>
        <begin position="94"/>
        <end position="104"/>
    </location>
</feature>
<sequence>MLKLKKTYNQFHHLHNNQFNVMKKERHQKVVGRQDRELQRLQEKQKYLRIKKIKGQIKLQRYGKQNAKQHGSSTLQKYKEMADKASIKKDLKTNKKYRRIRPLK</sequence>